<dbReference type="EMBL" id="OBDR01000011">
    <property type="protein sequence ID" value="SNY20595.1"/>
    <property type="molecule type" value="Genomic_DNA"/>
</dbReference>
<evidence type="ECO:0000313" key="5">
    <source>
        <dbReference type="Proteomes" id="UP000295404"/>
    </source>
</evidence>
<keyword evidence="4" id="KW-1185">Reference proteome</keyword>
<dbReference type="EMBL" id="SMMS01000001">
    <property type="protein sequence ID" value="TCL11609.1"/>
    <property type="molecule type" value="Genomic_DNA"/>
</dbReference>
<name>A0A285GAV4_9EURY</name>
<dbReference type="PANTHER" id="PTHR38030">
    <property type="entry name" value="PROTOPORPHYRINOGEN IX DEHYDROGENASE [MENAQUINONE]"/>
    <property type="match status" value="1"/>
</dbReference>
<dbReference type="GO" id="GO:0070819">
    <property type="term" value="F:menaquinone-dependent protoporphyrinogen oxidase activity"/>
    <property type="evidence" value="ECO:0007669"/>
    <property type="project" value="TreeGrafter"/>
</dbReference>
<evidence type="ECO:0000313" key="4">
    <source>
        <dbReference type="Proteomes" id="UP000217726"/>
    </source>
</evidence>
<reference evidence="2" key="1">
    <citation type="submission" date="2017-09" db="EMBL/GenBank/DDBJ databases">
        <authorList>
            <person name="Ehlers B."/>
            <person name="Leendertz F.H."/>
        </authorList>
    </citation>
    <scope>NUCLEOTIDE SEQUENCE [LARGE SCALE GENOMIC DNA]</scope>
    <source>
        <strain evidence="2">WG-1MB</strain>
    </source>
</reference>
<feature type="domain" description="Flavodoxin-like" evidence="1">
    <location>
        <begin position="3"/>
        <end position="161"/>
    </location>
</feature>
<proteinExistence type="predicted"/>
<dbReference type="SUPFAM" id="SSF52218">
    <property type="entry name" value="Flavoproteins"/>
    <property type="match status" value="1"/>
</dbReference>
<dbReference type="GO" id="GO:0006783">
    <property type="term" value="P:heme biosynthetic process"/>
    <property type="evidence" value="ECO:0007669"/>
    <property type="project" value="TreeGrafter"/>
</dbReference>
<dbReference type="Gene3D" id="3.40.50.360">
    <property type="match status" value="1"/>
</dbReference>
<dbReference type="PANTHER" id="PTHR38030:SF2">
    <property type="entry name" value="PROTOPORPHYRINOGEN IX DEHYDROGENASE [QUINONE]"/>
    <property type="match status" value="1"/>
</dbReference>
<organism evidence="2 4">
    <name type="scientific">Methanohalophilus euhalobius</name>
    <dbReference type="NCBI Taxonomy" id="51203"/>
    <lineage>
        <taxon>Archaea</taxon>
        <taxon>Methanobacteriati</taxon>
        <taxon>Methanobacteriota</taxon>
        <taxon>Stenosarchaea group</taxon>
        <taxon>Methanomicrobia</taxon>
        <taxon>Methanosarcinales</taxon>
        <taxon>Methanosarcinaceae</taxon>
        <taxon>Methanohalophilus</taxon>
    </lineage>
</organism>
<reference evidence="3 5" key="3">
    <citation type="submission" date="2019-03" db="EMBL/GenBank/DDBJ databases">
        <title>Subsurface microbial communities from deep shales in Ohio and West Virginia, USA.</title>
        <authorList>
            <person name="Wrighton K."/>
        </authorList>
    </citation>
    <scope>NUCLEOTIDE SEQUENCE [LARGE SCALE GENOMIC DNA]</scope>
    <source>
        <strain evidence="3 5">WG1_MB</strain>
    </source>
</reference>
<evidence type="ECO:0000313" key="3">
    <source>
        <dbReference type="EMBL" id="TCL11609.1"/>
    </source>
</evidence>
<dbReference type="OrthoDB" id="73155at2157"/>
<dbReference type="InterPro" id="IPR052200">
    <property type="entry name" value="Protoporphyrinogen_IX_DH"/>
</dbReference>
<dbReference type="InterPro" id="IPR029039">
    <property type="entry name" value="Flavoprotein-like_sf"/>
</dbReference>
<evidence type="ECO:0000313" key="2">
    <source>
        <dbReference type="EMBL" id="SNY20595.1"/>
    </source>
</evidence>
<dbReference type="Proteomes" id="UP000217726">
    <property type="component" value="Unassembled WGS sequence"/>
</dbReference>
<dbReference type="Pfam" id="PF12641">
    <property type="entry name" value="Flavodoxin_3"/>
    <property type="match status" value="1"/>
</dbReference>
<dbReference type="AlphaFoldDB" id="A0A285GAV4"/>
<dbReference type="Proteomes" id="UP000295404">
    <property type="component" value="Unassembled WGS sequence"/>
</dbReference>
<accession>A0A285GAV4</accession>
<protein>
    <submittedName>
        <fullName evidence="2">Flavodoxin</fullName>
    </submittedName>
</protein>
<dbReference type="RefSeq" id="WP_096712806.1">
    <property type="nucleotide sequence ID" value="NZ_OBDR01000011.1"/>
</dbReference>
<dbReference type="InterPro" id="IPR008254">
    <property type="entry name" value="Flavodoxin/NO_synth"/>
</dbReference>
<gene>
    <name evidence="3" type="ORF">C7960_0776</name>
    <name evidence="2" type="ORF">SAMN06295989_11126</name>
</gene>
<sequence>MKTLVTYMSQTGNTKKIAEAIYEEITGEKDIKDIKDVSNFEGYDLVFVGFPVQQFNIPENVSEVVKENVAGKNIAFFMTHAVPEGTEAIHSWTGSCKDIAATGNYLGTFDCQGELAQPLIDRLLESDDPQMREFAEMGSSTKGQPDESRVQKAREFAKEIQAKVQ</sequence>
<evidence type="ECO:0000259" key="1">
    <source>
        <dbReference type="PROSITE" id="PS50902"/>
    </source>
</evidence>
<dbReference type="PROSITE" id="PS50902">
    <property type="entry name" value="FLAVODOXIN_LIKE"/>
    <property type="match status" value="1"/>
</dbReference>
<dbReference type="GO" id="GO:0010181">
    <property type="term" value="F:FMN binding"/>
    <property type="evidence" value="ECO:0007669"/>
    <property type="project" value="InterPro"/>
</dbReference>
<reference evidence="4" key="2">
    <citation type="submission" date="2017-09" db="EMBL/GenBank/DDBJ databases">
        <authorList>
            <person name="Varghese N."/>
            <person name="Submissions S."/>
        </authorList>
    </citation>
    <scope>NUCLEOTIDE SEQUENCE [LARGE SCALE GENOMIC DNA]</scope>
    <source>
        <strain evidence="4">WG-1MB</strain>
    </source>
</reference>